<dbReference type="GO" id="GO:0008652">
    <property type="term" value="P:amino acid biosynthetic process"/>
    <property type="evidence" value="ECO:0007669"/>
    <property type="project" value="UniProtKB-KW"/>
</dbReference>
<evidence type="ECO:0000256" key="4">
    <source>
        <dbReference type="ARBA" id="ARBA00023002"/>
    </source>
</evidence>
<dbReference type="PANTHER" id="PTHR21089">
    <property type="entry name" value="SHIKIMATE DEHYDROGENASE"/>
    <property type="match status" value="1"/>
</dbReference>
<dbReference type="InterPro" id="IPR046346">
    <property type="entry name" value="Aminoacid_DH-like_N_sf"/>
</dbReference>
<dbReference type="SUPFAM" id="SSF53223">
    <property type="entry name" value="Aminoacid dehydrogenase-like, N-terminal domain"/>
    <property type="match status" value="1"/>
</dbReference>
<evidence type="ECO:0000256" key="3">
    <source>
        <dbReference type="ARBA" id="ARBA00022857"/>
    </source>
</evidence>
<organism evidence="8">
    <name type="scientific">hydrothermal vent metagenome</name>
    <dbReference type="NCBI Taxonomy" id="652676"/>
    <lineage>
        <taxon>unclassified sequences</taxon>
        <taxon>metagenomes</taxon>
        <taxon>ecological metagenomes</taxon>
    </lineage>
</organism>
<evidence type="ECO:0000313" key="8">
    <source>
        <dbReference type="EMBL" id="VAW05088.1"/>
    </source>
</evidence>
<dbReference type="UniPathway" id="UPA00053">
    <property type="reaction ID" value="UER00087"/>
</dbReference>
<dbReference type="HAMAP" id="MF_00222">
    <property type="entry name" value="Shikimate_DH_AroE"/>
    <property type="match status" value="1"/>
</dbReference>
<dbReference type="NCBIfam" id="TIGR00507">
    <property type="entry name" value="aroE"/>
    <property type="match status" value="1"/>
</dbReference>
<protein>
    <recommendedName>
        <fullName evidence="1">shikimate dehydrogenase (NADP(+))</fullName>
        <ecNumber evidence="1">1.1.1.25</ecNumber>
    </recommendedName>
</protein>
<evidence type="ECO:0000256" key="2">
    <source>
        <dbReference type="ARBA" id="ARBA00022605"/>
    </source>
</evidence>
<keyword evidence="4 8" id="KW-0560">Oxidoreductase</keyword>
<keyword evidence="2" id="KW-0028">Amino-acid biosynthesis</keyword>
<dbReference type="GO" id="GO:0050661">
    <property type="term" value="F:NADP binding"/>
    <property type="evidence" value="ECO:0007669"/>
    <property type="project" value="InterPro"/>
</dbReference>
<feature type="domain" description="Quinate/shikimate 5-dehydrogenase/glutamyl-tRNA reductase" evidence="6">
    <location>
        <begin position="118"/>
        <end position="167"/>
    </location>
</feature>
<dbReference type="GO" id="GO:0009423">
    <property type="term" value="P:chorismate biosynthetic process"/>
    <property type="evidence" value="ECO:0007669"/>
    <property type="project" value="UniProtKB-UniPathway"/>
</dbReference>
<evidence type="ECO:0000256" key="5">
    <source>
        <dbReference type="ARBA" id="ARBA00023141"/>
    </source>
</evidence>
<evidence type="ECO:0000259" key="6">
    <source>
        <dbReference type="Pfam" id="PF01488"/>
    </source>
</evidence>
<evidence type="ECO:0000256" key="1">
    <source>
        <dbReference type="ARBA" id="ARBA00012962"/>
    </source>
</evidence>
<dbReference type="EC" id="1.1.1.25" evidence="1"/>
<proteinExistence type="inferred from homology"/>
<reference evidence="8" key="1">
    <citation type="submission" date="2018-06" db="EMBL/GenBank/DDBJ databases">
        <authorList>
            <person name="Zhirakovskaya E."/>
        </authorList>
    </citation>
    <scope>NUCLEOTIDE SEQUENCE</scope>
</reference>
<dbReference type="GO" id="GO:0009073">
    <property type="term" value="P:aromatic amino acid family biosynthetic process"/>
    <property type="evidence" value="ECO:0007669"/>
    <property type="project" value="UniProtKB-KW"/>
</dbReference>
<keyword evidence="5" id="KW-0057">Aromatic amino acid biosynthesis</keyword>
<evidence type="ECO:0000259" key="7">
    <source>
        <dbReference type="Pfam" id="PF08501"/>
    </source>
</evidence>
<dbReference type="CDD" id="cd01065">
    <property type="entry name" value="NAD_bind_Shikimate_DH"/>
    <property type="match status" value="1"/>
</dbReference>
<dbReference type="InterPro" id="IPR036291">
    <property type="entry name" value="NAD(P)-bd_dom_sf"/>
</dbReference>
<dbReference type="EMBL" id="UOEF01000428">
    <property type="protein sequence ID" value="VAW05088.1"/>
    <property type="molecule type" value="Genomic_DNA"/>
</dbReference>
<dbReference type="GO" id="GO:0004764">
    <property type="term" value="F:shikimate 3-dehydrogenase (NADP+) activity"/>
    <property type="evidence" value="ECO:0007669"/>
    <property type="project" value="UniProtKB-EC"/>
</dbReference>
<keyword evidence="3" id="KW-0521">NADP</keyword>
<dbReference type="InterPro" id="IPR006151">
    <property type="entry name" value="Shikm_DH/Glu-tRNA_Rdtase"/>
</dbReference>
<dbReference type="Gene3D" id="3.40.50.720">
    <property type="entry name" value="NAD(P)-binding Rossmann-like Domain"/>
    <property type="match status" value="1"/>
</dbReference>
<feature type="domain" description="Shikimate dehydrogenase substrate binding N-terminal" evidence="7">
    <location>
        <begin position="8"/>
        <end position="91"/>
    </location>
</feature>
<dbReference type="AlphaFoldDB" id="A0A3B0SI93"/>
<dbReference type="SUPFAM" id="SSF51735">
    <property type="entry name" value="NAD(P)-binding Rossmann-fold domains"/>
    <property type="match status" value="1"/>
</dbReference>
<dbReference type="GO" id="GO:0019632">
    <property type="term" value="P:shikimate metabolic process"/>
    <property type="evidence" value="ECO:0007669"/>
    <property type="project" value="InterPro"/>
</dbReference>
<dbReference type="PANTHER" id="PTHR21089:SF1">
    <property type="entry name" value="BIFUNCTIONAL 3-DEHYDROQUINATE DEHYDRATASE_SHIKIMATE DEHYDROGENASE, CHLOROPLASTIC"/>
    <property type="match status" value="1"/>
</dbReference>
<accession>A0A3B0SI93</accession>
<sequence length="270" mass="28649">MNGVYAEVIGDPIAQSKSPIIHKFWLEKLGIEADYRACHVKAEALCEYIESRRNDPNWRGCNVTMPHKLAVMDHVDDPGSVRESIGAMNTLARDKKGELFGTNTDAAGFFAPIAGFPLEGRNVVVIGAGGAARAVLFALSRSAVGNVTIMNRNVLKAAALLARFGLKGDAIELGAALPSASLLINASSLGMAGQDDLPIELGNLHGNALVYDLVYSPLKTDLLKAAAAKGLETIDGLSMLIGQAAVAFELFFQAGAPLEHDDELRRLLIA</sequence>
<dbReference type="InterPro" id="IPR011342">
    <property type="entry name" value="Shikimate_DH"/>
</dbReference>
<dbReference type="Pfam" id="PF08501">
    <property type="entry name" value="Shikimate_dh_N"/>
    <property type="match status" value="1"/>
</dbReference>
<name>A0A3B0SI93_9ZZZZ</name>
<dbReference type="GO" id="GO:0005829">
    <property type="term" value="C:cytosol"/>
    <property type="evidence" value="ECO:0007669"/>
    <property type="project" value="TreeGrafter"/>
</dbReference>
<gene>
    <name evidence="8" type="ORF">MNBD_ALPHA04-1813</name>
</gene>
<dbReference type="InterPro" id="IPR013708">
    <property type="entry name" value="Shikimate_DH-bd_N"/>
</dbReference>
<dbReference type="Gene3D" id="3.40.50.10860">
    <property type="entry name" value="Leucine Dehydrogenase, chain A, domain 1"/>
    <property type="match status" value="1"/>
</dbReference>
<dbReference type="InterPro" id="IPR022893">
    <property type="entry name" value="Shikimate_DH_fam"/>
</dbReference>
<dbReference type="Pfam" id="PF01488">
    <property type="entry name" value="Shikimate_DH"/>
    <property type="match status" value="1"/>
</dbReference>